<name>A0A4C1SFY3_EUMVA</name>
<evidence type="ECO:0000313" key="2">
    <source>
        <dbReference type="Proteomes" id="UP000299102"/>
    </source>
</evidence>
<sequence length="108" mass="12456">MEKKLLQTDTLTIVCLFFLEKVQEKRPGSRNLLHHYNAQPHTARQATNYLGRLSIEILAHMPYSPGLAPCDFCLFPNVIEKNQEKQFTYAEEVVATYERAVKTTPKCE</sequence>
<proteinExistence type="predicted"/>
<dbReference type="InterPro" id="IPR052709">
    <property type="entry name" value="Transposase-MT_Hybrid"/>
</dbReference>
<dbReference type="AlphaFoldDB" id="A0A4C1SFY3"/>
<dbReference type="Gene3D" id="3.30.420.10">
    <property type="entry name" value="Ribonuclease H-like superfamily/Ribonuclease H"/>
    <property type="match status" value="1"/>
</dbReference>
<dbReference type="InterPro" id="IPR036397">
    <property type="entry name" value="RNaseH_sf"/>
</dbReference>
<dbReference type="OrthoDB" id="10017160at2759"/>
<protein>
    <submittedName>
        <fullName evidence="1">Mariner Mos1 transposase</fullName>
    </submittedName>
</protein>
<dbReference type="EMBL" id="BGZK01000004">
    <property type="protein sequence ID" value="GBP00011.1"/>
    <property type="molecule type" value="Genomic_DNA"/>
</dbReference>
<keyword evidence="2" id="KW-1185">Reference proteome</keyword>
<comment type="caution">
    <text evidence="1">The sequence shown here is derived from an EMBL/GenBank/DDBJ whole genome shotgun (WGS) entry which is preliminary data.</text>
</comment>
<dbReference type="PANTHER" id="PTHR46060">
    <property type="entry name" value="MARINER MOS1 TRANSPOSASE-LIKE PROTEIN"/>
    <property type="match status" value="1"/>
</dbReference>
<reference evidence="1 2" key="1">
    <citation type="journal article" date="2019" name="Commun. Biol.">
        <title>The bagworm genome reveals a unique fibroin gene that provides high tensile strength.</title>
        <authorList>
            <person name="Kono N."/>
            <person name="Nakamura H."/>
            <person name="Ohtoshi R."/>
            <person name="Tomita M."/>
            <person name="Numata K."/>
            <person name="Arakawa K."/>
        </authorList>
    </citation>
    <scope>NUCLEOTIDE SEQUENCE [LARGE SCALE GENOMIC DNA]</scope>
</reference>
<dbReference type="Proteomes" id="UP000299102">
    <property type="component" value="Unassembled WGS sequence"/>
</dbReference>
<dbReference type="PANTHER" id="PTHR46060:SF1">
    <property type="entry name" value="MARINER MOS1 TRANSPOSASE-LIKE PROTEIN"/>
    <property type="match status" value="1"/>
</dbReference>
<organism evidence="1 2">
    <name type="scientific">Eumeta variegata</name>
    <name type="common">Bagworm moth</name>
    <name type="synonym">Eumeta japonica</name>
    <dbReference type="NCBI Taxonomy" id="151549"/>
    <lineage>
        <taxon>Eukaryota</taxon>
        <taxon>Metazoa</taxon>
        <taxon>Ecdysozoa</taxon>
        <taxon>Arthropoda</taxon>
        <taxon>Hexapoda</taxon>
        <taxon>Insecta</taxon>
        <taxon>Pterygota</taxon>
        <taxon>Neoptera</taxon>
        <taxon>Endopterygota</taxon>
        <taxon>Lepidoptera</taxon>
        <taxon>Glossata</taxon>
        <taxon>Ditrysia</taxon>
        <taxon>Tineoidea</taxon>
        <taxon>Psychidae</taxon>
        <taxon>Oiketicinae</taxon>
        <taxon>Eumeta</taxon>
    </lineage>
</organism>
<dbReference type="STRING" id="151549.A0A4C1SFY3"/>
<gene>
    <name evidence="1" type="ORF">EVAR_74347_1</name>
</gene>
<evidence type="ECO:0000313" key="1">
    <source>
        <dbReference type="EMBL" id="GBP00011.1"/>
    </source>
</evidence>
<accession>A0A4C1SFY3</accession>
<dbReference type="GO" id="GO:0003676">
    <property type="term" value="F:nucleic acid binding"/>
    <property type="evidence" value="ECO:0007669"/>
    <property type="project" value="InterPro"/>
</dbReference>